<accession>A0A8J2KW90</accession>
<evidence type="ECO:0000256" key="1">
    <source>
        <dbReference type="SAM" id="MobiDB-lite"/>
    </source>
</evidence>
<comment type="caution">
    <text evidence="2">The sequence shown here is derived from an EMBL/GenBank/DDBJ whole genome shotgun (WGS) entry which is preliminary data.</text>
</comment>
<gene>
    <name evidence="2" type="ORF">AFUS01_LOCUS21979</name>
</gene>
<evidence type="ECO:0000313" key="3">
    <source>
        <dbReference type="Proteomes" id="UP000708208"/>
    </source>
</evidence>
<feature type="compositionally biased region" description="Polar residues" evidence="1">
    <location>
        <begin position="14"/>
        <end position="31"/>
    </location>
</feature>
<feature type="non-terminal residue" evidence="2">
    <location>
        <position position="31"/>
    </location>
</feature>
<name>A0A8J2KW90_9HEXA</name>
<dbReference type="AlphaFoldDB" id="A0A8J2KW90"/>
<dbReference type="Proteomes" id="UP000708208">
    <property type="component" value="Unassembled WGS sequence"/>
</dbReference>
<keyword evidence="3" id="KW-1185">Reference proteome</keyword>
<dbReference type="EMBL" id="CAJVCH010250624">
    <property type="protein sequence ID" value="CAG7733540.1"/>
    <property type="molecule type" value="Genomic_DNA"/>
</dbReference>
<reference evidence="2" key="1">
    <citation type="submission" date="2021-06" db="EMBL/GenBank/DDBJ databases">
        <authorList>
            <person name="Hodson N. C."/>
            <person name="Mongue J. A."/>
            <person name="Jaron S. K."/>
        </authorList>
    </citation>
    <scope>NUCLEOTIDE SEQUENCE</scope>
</reference>
<feature type="region of interest" description="Disordered" evidence="1">
    <location>
        <begin position="1"/>
        <end position="31"/>
    </location>
</feature>
<organism evidence="2 3">
    <name type="scientific">Allacma fusca</name>
    <dbReference type="NCBI Taxonomy" id="39272"/>
    <lineage>
        <taxon>Eukaryota</taxon>
        <taxon>Metazoa</taxon>
        <taxon>Ecdysozoa</taxon>
        <taxon>Arthropoda</taxon>
        <taxon>Hexapoda</taxon>
        <taxon>Collembola</taxon>
        <taxon>Symphypleona</taxon>
        <taxon>Sminthuridae</taxon>
        <taxon>Allacma</taxon>
    </lineage>
</organism>
<protein>
    <submittedName>
        <fullName evidence="2">Uncharacterized protein</fullName>
    </submittedName>
</protein>
<proteinExistence type="predicted"/>
<evidence type="ECO:0000313" key="2">
    <source>
        <dbReference type="EMBL" id="CAG7733540.1"/>
    </source>
</evidence>
<sequence>MHIVLLAERHQAHGTATSMPFHATNTSNHRR</sequence>